<evidence type="ECO:0000313" key="1">
    <source>
        <dbReference type="EMBL" id="MBX52886.1"/>
    </source>
</evidence>
<dbReference type="EMBL" id="GGEC01072402">
    <property type="protein sequence ID" value="MBX52886.1"/>
    <property type="molecule type" value="Transcribed_RNA"/>
</dbReference>
<organism evidence="1">
    <name type="scientific">Rhizophora mucronata</name>
    <name type="common">Asiatic mangrove</name>
    <dbReference type="NCBI Taxonomy" id="61149"/>
    <lineage>
        <taxon>Eukaryota</taxon>
        <taxon>Viridiplantae</taxon>
        <taxon>Streptophyta</taxon>
        <taxon>Embryophyta</taxon>
        <taxon>Tracheophyta</taxon>
        <taxon>Spermatophyta</taxon>
        <taxon>Magnoliopsida</taxon>
        <taxon>eudicotyledons</taxon>
        <taxon>Gunneridae</taxon>
        <taxon>Pentapetalae</taxon>
        <taxon>rosids</taxon>
        <taxon>fabids</taxon>
        <taxon>Malpighiales</taxon>
        <taxon>Rhizophoraceae</taxon>
        <taxon>Rhizophora</taxon>
    </lineage>
</organism>
<name>A0A2P2PDV7_RHIMU</name>
<accession>A0A2P2PDV7</accession>
<proteinExistence type="predicted"/>
<dbReference type="AlphaFoldDB" id="A0A2P2PDV7"/>
<sequence length="41" mass="4919">MKHKLNLVWYHHRNMLRNHQTKSLALTTIPTPMARTHRTLA</sequence>
<protein>
    <submittedName>
        <fullName evidence="1">Uncharacterized protein</fullName>
    </submittedName>
</protein>
<reference evidence="1" key="1">
    <citation type="submission" date="2018-02" db="EMBL/GenBank/DDBJ databases">
        <title>Rhizophora mucronata_Transcriptome.</title>
        <authorList>
            <person name="Meera S.P."/>
            <person name="Sreeshan A."/>
            <person name="Augustine A."/>
        </authorList>
    </citation>
    <scope>NUCLEOTIDE SEQUENCE</scope>
    <source>
        <tissue evidence="1">Leaf</tissue>
    </source>
</reference>